<keyword evidence="2" id="KW-1185">Reference proteome</keyword>
<proteinExistence type="predicted"/>
<evidence type="ECO:0000313" key="2">
    <source>
        <dbReference type="Proteomes" id="UP000276437"/>
    </source>
</evidence>
<organism evidence="1 2">
    <name type="scientific">Methylomusa anaerophila</name>
    <dbReference type="NCBI Taxonomy" id="1930071"/>
    <lineage>
        <taxon>Bacteria</taxon>
        <taxon>Bacillati</taxon>
        <taxon>Bacillota</taxon>
        <taxon>Negativicutes</taxon>
        <taxon>Selenomonadales</taxon>
        <taxon>Sporomusaceae</taxon>
        <taxon>Methylomusa</taxon>
    </lineage>
</organism>
<gene>
    <name evidence="1" type="ORF">MAMMFC1_02624</name>
</gene>
<sequence>MDEFELTTPVIFMVFRRPETTRQVFEQIRQVKPKQLLVIADGPRSNRRGEEEECQAVRAVIDTIDWDCELLKNYADSNLGCRSRVAGGLDWAFELVEEAIILEDDCVPHPSFFLYCQELLARYRDDRRVMTISGNNFQFGRRRTPYSYYFSRFPHMWGWATWRRAWQWYDVTMQYWPEIRDGNWLSDIMGSMWAEWRDRQIYTLIGNQQALEYWQAVFEATYQGEIDTWDYQMTFASWLNNGLHILPDRNLVSNVGFGPEATHTKQAAACTALPAVAMEFPLRHPPYVIRDAQADSFTQVTHFG</sequence>
<dbReference type="Proteomes" id="UP000276437">
    <property type="component" value="Chromosome"/>
</dbReference>
<evidence type="ECO:0000313" key="1">
    <source>
        <dbReference type="EMBL" id="BBB91939.1"/>
    </source>
</evidence>
<dbReference type="AlphaFoldDB" id="A0A348ALJ1"/>
<dbReference type="KEGG" id="mana:MAMMFC1_02624"/>
<dbReference type="OrthoDB" id="5180856at2"/>
<evidence type="ECO:0008006" key="3">
    <source>
        <dbReference type="Google" id="ProtNLM"/>
    </source>
</evidence>
<dbReference type="Gene3D" id="3.90.550.10">
    <property type="entry name" value="Spore Coat Polysaccharide Biosynthesis Protein SpsA, Chain A"/>
    <property type="match status" value="1"/>
</dbReference>
<reference evidence="1 2" key="1">
    <citation type="journal article" date="2018" name="Int. J. Syst. Evol. Microbiol.">
        <title>Methylomusa anaerophila gen. nov., sp. nov., an anaerobic methanol-utilizing bacterium isolated from a microbial fuel cell.</title>
        <authorList>
            <person name="Amano N."/>
            <person name="Yamamuro A."/>
            <person name="Miyahara M."/>
            <person name="Kouzuma A."/>
            <person name="Abe T."/>
            <person name="Watanabe K."/>
        </authorList>
    </citation>
    <scope>NUCLEOTIDE SEQUENCE [LARGE SCALE GENOMIC DNA]</scope>
    <source>
        <strain evidence="1 2">MMFC1</strain>
    </source>
</reference>
<dbReference type="EMBL" id="AP018449">
    <property type="protein sequence ID" value="BBB91939.1"/>
    <property type="molecule type" value="Genomic_DNA"/>
</dbReference>
<dbReference type="SUPFAM" id="SSF53448">
    <property type="entry name" value="Nucleotide-diphospho-sugar transferases"/>
    <property type="match status" value="1"/>
</dbReference>
<accession>A0A348ALJ1</accession>
<name>A0A348ALJ1_9FIRM</name>
<dbReference type="InterPro" id="IPR029044">
    <property type="entry name" value="Nucleotide-diphossugar_trans"/>
</dbReference>
<protein>
    <recommendedName>
        <fullName evidence="3">Hemolytic protein HlpA-like protein</fullName>
    </recommendedName>
</protein>
<dbReference type="RefSeq" id="WP_126308893.1">
    <property type="nucleotide sequence ID" value="NZ_AP018449.1"/>
</dbReference>